<name>A0ABT9D0D3_9PSED</name>
<comment type="caution">
    <text evidence="1">The sequence shown here is derived from an EMBL/GenBank/DDBJ whole genome shotgun (WGS) entry which is preliminary data.</text>
</comment>
<dbReference type="EMBL" id="JAUQOO010000026">
    <property type="protein sequence ID" value="MDO7929885.1"/>
    <property type="molecule type" value="Genomic_DNA"/>
</dbReference>
<protein>
    <submittedName>
        <fullName evidence="1">DUF6521 family protein</fullName>
    </submittedName>
</protein>
<dbReference type="RefSeq" id="WP_192260265.1">
    <property type="nucleotide sequence ID" value="NZ_JAUQOO010000026.1"/>
</dbReference>
<dbReference type="InterPro" id="IPR045390">
    <property type="entry name" value="ABC-3C_MC3"/>
</dbReference>
<reference evidence="1 2" key="1">
    <citation type="submission" date="2023-07" db="EMBL/GenBank/DDBJ databases">
        <title>Identification of four novel Pseudomonas species associated with bacterial leaf spot of cucurbits.</title>
        <authorList>
            <person name="Fullem K.R."/>
        </authorList>
    </citation>
    <scope>NUCLEOTIDE SEQUENCE [LARGE SCALE GENOMIC DNA]</scope>
    <source>
        <strain evidence="1 2">KFB 138</strain>
    </source>
</reference>
<dbReference type="Proteomes" id="UP001223016">
    <property type="component" value="Unassembled WGS sequence"/>
</dbReference>
<accession>A0ABT9D0D3</accession>
<proteinExistence type="predicted"/>
<gene>
    <name evidence="1" type="ORF">Q6A51_24210</name>
</gene>
<dbReference type="Pfam" id="PF20131">
    <property type="entry name" value="MC3"/>
    <property type="match status" value="1"/>
</dbReference>
<organism evidence="1 2">
    <name type="scientific">Pseudomonas serbiensis</name>
    <dbReference type="NCBI Taxonomy" id="3064350"/>
    <lineage>
        <taxon>Bacteria</taxon>
        <taxon>Pseudomonadati</taxon>
        <taxon>Pseudomonadota</taxon>
        <taxon>Gammaproteobacteria</taxon>
        <taxon>Pseudomonadales</taxon>
        <taxon>Pseudomonadaceae</taxon>
        <taxon>Pseudomonas</taxon>
    </lineage>
</organism>
<evidence type="ECO:0000313" key="1">
    <source>
        <dbReference type="EMBL" id="MDO7929885.1"/>
    </source>
</evidence>
<evidence type="ECO:0000313" key="2">
    <source>
        <dbReference type="Proteomes" id="UP001223016"/>
    </source>
</evidence>
<sequence>METAELIKHQHSVDEIYLVQNPALGAILMWEFVKGYKRQSLGKPPALPLLFIVLPILFSEVLRTTIGTTNPSSGLRLFIGKFSKKQEAILTLQRRMLMLRPTSLSSLTIAIDCGLLQLDYASALVDCTIKRYPHKTREKIRELGKLADKLGGWCGALTIQEVQAALRIGF</sequence>
<keyword evidence="2" id="KW-1185">Reference proteome</keyword>